<dbReference type="PANTHER" id="PTHR12747:SF0">
    <property type="entry name" value="ELONGATOR COMPLEX PROTEIN 1"/>
    <property type="match status" value="1"/>
</dbReference>
<evidence type="ECO:0000256" key="3">
    <source>
        <dbReference type="ARBA" id="ARBA00022490"/>
    </source>
</evidence>
<dbReference type="Pfam" id="PF23936">
    <property type="entry name" value="HB_ELP1"/>
    <property type="match status" value="1"/>
</dbReference>
<evidence type="ECO:0000259" key="12">
    <source>
        <dbReference type="Pfam" id="PF23936"/>
    </source>
</evidence>
<accession>A0A8T0J9Y0</accession>
<dbReference type="Pfam" id="PF23797">
    <property type="entry name" value="Beta-prop_ELP1_2nd"/>
    <property type="match status" value="1"/>
</dbReference>
<comment type="similarity">
    <text evidence="2 6">Belongs to the ELP1/IKA1 family.</text>
</comment>
<dbReference type="Pfam" id="PF23878">
    <property type="entry name" value="TPR_ELP1"/>
    <property type="match status" value="1"/>
</dbReference>
<evidence type="ECO:0000259" key="8">
    <source>
        <dbReference type="Pfam" id="PF04762"/>
    </source>
</evidence>
<dbReference type="GO" id="GO:0033588">
    <property type="term" value="C:elongator holoenzyme complex"/>
    <property type="evidence" value="ECO:0007669"/>
    <property type="project" value="InterPro"/>
</dbReference>
<feature type="compositionally biased region" description="Basic residues" evidence="7">
    <location>
        <begin position="1211"/>
        <end position="1227"/>
    </location>
</feature>
<keyword evidence="6" id="KW-0539">Nucleus</keyword>
<dbReference type="GO" id="GO:0002926">
    <property type="term" value="P:tRNA wobble base 5-methoxycarbonylmethyl-2-thiouridinylation"/>
    <property type="evidence" value="ECO:0007669"/>
    <property type="project" value="TreeGrafter"/>
</dbReference>
<comment type="function">
    <text evidence="6">Component of the elongator complex which is required for multiple tRNA modifications, including mcm5U (5-methoxycarbonylmethyl uridine), mcm5s2U (5-methoxycarbonylmethyl-2-thiouridine), and ncm5U (5-carbamoylmethyl uridine). The elongator complex catalyzes formation of carboxymethyluridine in the wobble base at position 34 in tRNAs.</text>
</comment>
<dbReference type="GO" id="GO:0000049">
    <property type="term" value="F:tRNA binding"/>
    <property type="evidence" value="ECO:0007669"/>
    <property type="project" value="TreeGrafter"/>
</dbReference>
<evidence type="ECO:0000256" key="4">
    <source>
        <dbReference type="ARBA" id="ARBA00022694"/>
    </source>
</evidence>
<dbReference type="InterPro" id="IPR056169">
    <property type="entry name" value="HB_ELP1"/>
</dbReference>
<dbReference type="InterPro" id="IPR056166">
    <property type="entry name" value="TPR_ELP1"/>
</dbReference>
<dbReference type="InterPro" id="IPR006849">
    <property type="entry name" value="Elp1"/>
</dbReference>
<keyword evidence="4" id="KW-0819">tRNA processing</keyword>
<evidence type="ECO:0000256" key="1">
    <source>
        <dbReference type="ARBA" id="ARBA00005043"/>
    </source>
</evidence>
<evidence type="ECO:0000256" key="6">
    <source>
        <dbReference type="PIRNR" id="PIRNR017233"/>
    </source>
</evidence>
<comment type="caution">
    <text evidence="13">The sequence shown here is derived from an EMBL/GenBank/DDBJ whole genome shotgun (WGS) entry which is preliminary data.</text>
</comment>
<dbReference type="InterPro" id="IPR056164">
    <property type="entry name" value="Beta-prop_ELP1_1st"/>
</dbReference>
<feature type="domain" description="ELP1 N-terminal second beta-propeller" evidence="9">
    <location>
        <begin position="341"/>
        <end position="681"/>
    </location>
</feature>
<keyword evidence="3 6" id="KW-0963">Cytoplasm</keyword>
<comment type="subcellular location">
    <subcellularLocation>
        <location evidence="6">Cytoplasm</location>
    </subcellularLocation>
    <subcellularLocation>
        <location evidence="6">Nucleus</location>
    </subcellularLocation>
</comment>
<dbReference type="SUPFAM" id="SSF50978">
    <property type="entry name" value="WD40 repeat-like"/>
    <property type="match status" value="1"/>
</dbReference>
<gene>
    <name evidence="13" type="ORF">KC19_1G261600</name>
</gene>
<name>A0A8T0J9Y0_CERPU</name>
<feature type="domain" description="ELP1 TPR" evidence="10">
    <location>
        <begin position="949"/>
        <end position="1110"/>
    </location>
</feature>
<dbReference type="GO" id="GO:0005634">
    <property type="term" value="C:nucleus"/>
    <property type="evidence" value="ECO:0007669"/>
    <property type="project" value="UniProtKB-SubCell"/>
</dbReference>
<keyword evidence="14" id="KW-1185">Reference proteome</keyword>
<dbReference type="InterPro" id="IPR036322">
    <property type="entry name" value="WD40_repeat_dom_sf"/>
</dbReference>
<dbReference type="InterPro" id="IPR056167">
    <property type="entry name" value="A-sol_ELP1"/>
</dbReference>
<reference evidence="13" key="1">
    <citation type="submission" date="2020-06" db="EMBL/GenBank/DDBJ databases">
        <title>WGS assembly of Ceratodon purpureus strain R40.</title>
        <authorList>
            <person name="Carey S.B."/>
            <person name="Jenkins J."/>
            <person name="Shu S."/>
            <person name="Lovell J.T."/>
            <person name="Sreedasyam A."/>
            <person name="Maumus F."/>
            <person name="Tiley G.P."/>
            <person name="Fernandez-Pozo N."/>
            <person name="Barry K."/>
            <person name="Chen C."/>
            <person name="Wang M."/>
            <person name="Lipzen A."/>
            <person name="Daum C."/>
            <person name="Saski C.A."/>
            <person name="Payton A.C."/>
            <person name="Mcbreen J.C."/>
            <person name="Conrad R.E."/>
            <person name="Kollar L.M."/>
            <person name="Olsson S."/>
            <person name="Huttunen S."/>
            <person name="Landis J.B."/>
            <person name="Wickett N.J."/>
            <person name="Johnson M.G."/>
            <person name="Rensing S.A."/>
            <person name="Grimwood J."/>
            <person name="Schmutz J."/>
            <person name="Mcdaniel S.F."/>
        </authorList>
    </citation>
    <scope>NUCLEOTIDE SEQUENCE</scope>
    <source>
        <strain evidence="13">R40</strain>
    </source>
</reference>
<dbReference type="PANTHER" id="PTHR12747">
    <property type="entry name" value="ELONGATOR COMPLEX PROTEIN 1"/>
    <property type="match status" value="1"/>
</dbReference>
<feature type="compositionally biased region" description="Low complexity" evidence="7">
    <location>
        <begin position="1183"/>
        <end position="1193"/>
    </location>
</feature>
<evidence type="ECO:0000256" key="7">
    <source>
        <dbReference type="SAM" id="MobiDB-lite"/>
    </source>
</evidence>
<dbReference type="OrthoDB" id="40048at2759"/>
<evidence type="ECO:0000259" key="11">
    <source>
        <dbReference type="Pfam" id="PF23925"/>
    </source>
</evidence>
<dbReference type="PIRSF" id="PIRSF017233">
    <property type="entry name" value="IKAP"/>
    <property type="match status" value="1"/>
</dbReference>
<dbReference type="EMBL" id="CM026421">
    <property type="protein sequence ID" value="KAG0592547.1"/>
    <property type="molecule type" value="Genomic_DNA"/>
</dbReference>
<feature type="domain" description="ELP1 alpha-solenoid" evidence="11">
    <location>
        <begin position="706"/>
        <end position="940"/>
    </location>
</feature>
<evidence type="ECO:0000313" key="13">
    <source>
        <dbReference type="EMBL" id="KAG0592547.1"/>
    </source>
</evidence>
<dbReference type="GO" id="GO:0005829">
    <property type="term" value="C:cytosol"/>
    <property type="evidence" value="ECO:0007669"/>
    <property type="project" value="TreeGrafter"/>
</dbReference>
<protein>
    <recommendedName>
        <fullName evidence="5 6">Elongator complex protein 1</fullName>
    </recommendedName>
</protein>
<proteinExistence type="inferred from homology"/>
<comment type="pathway">
    <text evidence="1">tRNA modification; 5-methoxycarbonylmethyl-2-thiouridine-tRNA biosynthesis.</text>
</comment>
<feature type="compositionally biased region" description="Acidic residues" evidence="7">
    <location>
        <begin position="1173"/>
        <end position="1182"/>
    </location>
</feature>
<evidence type="ECO:0000313" key="14">
    <source>
        <dbReference type="Proteomes" id="UP000822688"/>
    </source>
</evidence>
<dbReference type="Pfam" id="PF23925">
    <property type="entry name" value="A-sol_ELP1"/>
    <property type="match status" value="1"/>
</dbReference>
<dbReference type="InterPro" id="IPR015943">
    <property type="entry name" value="WD40/YVTN_repeat-like_dom_sf"/>
</dbReference>
<feature type="domain" description="ELP1 first N-terminal beta-propeller" evidence="8">
    <location>
        <begin position="153"/>
        <end position="308"/>
    </location>
</feature>
<feature type="region of interest" description="Disordered" evidence="7">
    <location>
        <begin position="1173"/>
        <end position="1229"/>
    </location>
</feature>
<dbReference type="Proteomes" id="UP000822688">
    <property type="component" value="Chromosome 1"/>
</dbReference>
<feature type="domain" description="ELP1 three-helical bundle" evidence="12">
    <location>
        <begin position="1119"/>
        <end position="1281"/>
    </location>
</feature>
<dbReference type="InterPro" id="IPR056165">
    <property type="entry name" value="Beta-prop_ELP1_2nd"/>
</dbReference>
<evidence type="ECO:0000256" key="2">
    <source>
        <dbReference type="ARBA" id="ARBA00006086"/>
    </source>
</evidence>
<feature type="domain" description="ELP1 first N-terminal beta-propeller" evidence="8">
    <location>
        <begin position="1"/>
        <end position="149"/>
    </location>
</feature>
<evidence type="ECO:0000259" key="10">
    <source>
        <dbReference type="Pfam" id="PF23878"/>
    </source>
</evidence>
<organism evidence="13 14">
    <name type="scientific">Ceratodon purpureus</name>
    <name type="common">Fire moss</name>
    <name type="synonym">Dicranum purpureum</name>
    <dbReference type="NCBI Taxonomy" id="3225"/>
    <lineage>
        <taxon>Eukaryota</taxon>
        <taxon>Viridiplantae</taxon>
        <taxon>Streptophyta</taxon>
        <taxon>Embryophyta</taxon>
        <taxon>Bryophyta</taxon>
        <taxon>Bryophytina</taxon>
        <taxon>Bryopsida</taxon>
        <taxon>Dicranidae</taxon>
        <taxon>Pseudoditrichales</taxon>
        <taxon>Ditrichaceae</taxon>
        <taxon>Ceratodon</taxon>
    </lineage>
</organism>
<evidence type="ECO:0000256" key="5">
    <source>
        <dbReference type="ARBA" id="ARBA00029535"/>
    </source>
</evidence>
<evidence type="ECO:0000259" key="9">
    <source>
        <dbReference type="Pfam" id="PF23797"/>
    </source>
</evidence>
<dbReference type="Pfam" id="PF04762">
    <property type="entry name" value="Beta-prop_ELP1_1st"/>
    <property type="match status" value="2"/>
</dbReference>
<dbReference type="Gene3D" id="2.130.10.10">
    <property type="entry name" value="YVTN repeat-like/Quinoprotein amine dehydrogenase"/>
    <property type="match status" value="1"/>
</dbReference>
<sequence length="1337" mass="145905">MRNLVVISEVHGVVEADDDSKLQVAAAAADVENGLFFVASQSSALICYSLASSKVEWIFALDEEAGPVVAIEWRVEVESVVVGRSSGQVVEISDSGQEVQEVGSLKGGLLAMAASPDGELLLLATGLGQLLVMTQDWDLLYEVSLDKDLAAAGSVQLSWRGDGKYFATLVTGSGVSTDVSQLKIWERDTGTLHASGENVPYSQTAMAWCPSGARIATSCMQPHSTSQPLIMSFEKNGLKRDKFQLEGPLDMHVGYLKWNSNSELLAMVVTTKDWIGVQIWSCSNFHWYLKQELRFPSTDELNVLWDPEDAMKLVCWTASGTIRTLRLGWKSAVLDSSIALVINGYSLLVSPLSLAMVPPPMSFFSITFQAPVQVVAFLQDIDRGCLIAARLSDSTLSVVTLPKLSDWLDLEGENHTARSISVLSDLKQSISELRHLTWLSSGALLGALSVQPGSDKVGISGNFSGTQNGVFWQTYPGSREILVEVDLDIVADKPSGIISDGCQIQGVQETPVKQAVISIIKNHAPTSEQNADAFVQLDDGSVVLYTESQAASQFGRTVIGKFARPCPWMSMLQSGTGNVIILGLDEKGGLEALNHCVLCRDCTSFVIHTAADSRSHLLYTTQRDSMHVVSLSDPSTLSDLLSKQEVNMRPESMGGRKPKGVAAQEENLKVRPLWERGARLVTALGGHDVAVIVQTIRGNLETVYPRGLVLGAIAEALKQGQFREAMGLTRRHHINLNVIVDYGGWRSFCVKASEFVKQVGRLNHITELVYALNEENIVDTTYKNLLPPFPESPSPGDAATELLKSQLTANKVQTVLKALRLGVEKEIPDGPAKELCILATLAKSRPPELKEALQRIKSLREAELQGEVAVELEAAEQAAEGAKQKVILSAEAALKHLLWLSDAEIVFKEALGLYDLHLAAMVASHAQRDPKEFLPLLKELEEMPSHLMQYKIDVRLGHYESALQNLAQGGETNFNECLQLMMDHAELFPLGLHIFRESNKRVDILEAWGDHLVQQEKFEDAAAAYCSCNKLQKALNSYRSGGLWRGVMTIAGQLNLPRSELVSLASELGEELQAMGRPAEAACVALEYTHDIDSGVRLLLEAREWMEAVRVASLYSREDLTTSLIEPAALECASALIEEFTEGLEKVRKYLVRYQTVRQRRVSLAAKLKAEEDGEWPDDDTVSEASSHLSSMSAYTHGTAAPSSVTTGSGRGRKNSARSQKKAKGGRIRAGSAGEEWGLVEYIRGMAVSSRMLEEVRRLLSVLLLQGHYPVAHRVQSSLAAYQNDQKVALESVEKDAEADNMQVVNPPPANSTAMSTPSSSVAWRLAVLDPTEGDCK</sequence>